<evidence type="ECO:0000256" key="1">
    <source>
        <dbReference type="SAM" id="MobiDB-lite"/>
    </source>
</evidence>
<organism evidence="2 3">
    <name type="scientific">Polyplax serrata</name>
    <name type="common">Common mouse louse</name>
    <dbReference type="NCBI Taxonomy" id="468196"/>
    <lineage>
        <taxon>Eukaryota</taxon>
        <taxon>Metazoa</taxon>
        <taxon>Ecdysozoa</taxon>
        <taxon>Arthropoda</taxon>
        <taxon>Hexapoda</taxon>
        <taxon>Insecta</taxon>
        <taxon>Pterygota</taxon>
        <taxon>Neoptera</taxon>
        <taxon>Paraneoptera</taxon>
        <taxon>Psocodea</taxon>
        <taxon>Troctomorpha</taxon>
        <taxon>Phthiraptera</taxon>
        <taxon>Anoplura</taxon>
        <taxon>Polyplacidae</taxon>
        <taxon>Polyplax</taxon>
    </lineage>
</organism>
<evidence type="ECO:0000313" key="3">
    <source>
        <dbReference type="Proteomes" id="UP001359485"/>
    </source>
</evidence>
<evidence type="ECO:0000313" key="2">
    <source>
        <dbReference type="EMBL" id="KAK6633845.1"/>
    </source>
</evidence>
<comment type="caution">
    <text evidence="2">The sequence shown here is derived from an EMBL/GenBank/DDBJ whole genome shotgun (WGS) entry which is preliminary data.</text>
</comment>
<gene>
    <name evidence="2" type="ORF">RUM44_004452</name>
</gene>
<name>A0ABR1B2X8_POLSC</name>
<feature type="region of interest" description="Disordered" evidence="1">
    <location>
        <begin position="104"/>
        <end position="123"/>
    </location>
</feature>
<dbReference type="EMBL" id="JAWJWF010000004">
    <property type="protein sequence ID" value="KAK6633845.1"/>
    <property type="molecule type" value="Genomic_DNA"/>
</dbReference>
<proteinExistence type="predicted"/>
<feature type="compositionally biased region" description="Low complexity" evidence="1">
    <location>
        <begin position="104"/>
        <end position="115"/>
    </location>
</feature>
<reference evidence="2 3" key="1">
    <citation type="submission" date="2023-09" db="EMBL/GenBank/DDBJ databases">
        <title>Genomes of two closely related lineages of the louse Polyplax serrata with different host specificities.</title>
        <authorList>
            <person name="Martinu J."/>
            <person name="Tarabai H."/>
            <person name="Stefka J."/>
            <person name="Hypsa V."/>
        </authorList>
    </citation>
    <scope>NUCLEOTIDE SEQUENCE [LARGE SCALE GENOMIC DNA]</scope>
    <source>
        <strain evidence="2">98ZLc_SE</strain>
    </source>
</reference>
<keyword evidence="3" id="KW-1185">Reference proteome</keyword>
<dbReference type="Proteomes" id="UP001359485">
    <property type="component" value="Unassembled WGS sequence"/>
</dbReference>
<accession>A0ABR1B2X8</accession>
<protein>
    <submittedName>
        <fullName evidence="2">Uncharacterized protein</fullName>
    </submittedName>
</protein>
<sequence length="176" mass="19677">MANIKNSFKGREFGIVSNGVQVSVPLESLNFVKVLMREMAMYYYACKLTSLASCRGSNNSRKVDDNACCNTSASSSAPTTSVGSESTVDCSYCMRYKHKTKSKSPAAAAESKQQQHTVNNLGKYDPHKSILGFQQQRLRWKLSFEPSIRTVCADFSQLLPLAEVQFDSNYIQKWEC</sequence>